<name>A0A9P6AEX4_9AGAM</name>
<dbReference type="Gene3D" id="3.40.50.720">
    <property type="entry name" value="NAD(P)-binding Rossmann-like Domain"/>
    <property type="match status" value="1"/>
</dbReference>
<sequence length="356" mass="40335">MPTASDKKIIFLIGATGAQGQPVIKALLEDAEDGTPSPYAIRALTRDPEHRRAKELEHQGVKLIKGDFMDFPTVSKYLKGVYGMFVNTDFFTVGDEGETYGGIRLFELAKYAGVRHFIWSNLDYASKKGNWKEEYACDHHDAKGRVGDYLMTQSNDINDPKSTLYTVLTTGPYMEMLNVVRTNIQNPYGTVVFAAPMGNGHAPLIALKDIAFWVRKTFDNPDTMTGKDLEIVSEVVDWITIIETFTRVTKRPAEYKNLTMDEFFDLFENTDVPAATNAVRPAGSWRKTFGGLFALMRDDIIKRDMRGFENDYAPQLREMRITVMLDIYHEATVPKRSVPVANFWVEHMGLPRVSVF</sequence>
<comment type="similarity">
    <text evidence="1">Belongs to the NmrA-type oxidoreductase family.</text>
</comment>
<dbReference type="Proteomes" id="UP000886523">
    <property type="component" value="Unassembled WGS sequence"/>
</dbReference>
<dbReference type="PANTHER" id="PTHR42748:SF14">
    <property type="entry name" value="SNOAL-LIKE DOMAIN-CONTAINING PROTEIN"/>
    <property type="match status" value="1"/>
</dbReference>
<dbReference type="SUPFAM" id="SSF51735">
    <property type="entry name" value="NAD(P)-binding Rossmann-fold domains"/>
    <property type="match status" value="1"/>
</dbReference>
<dbReference type="AlphaFoldDB" id="A0A9P6AEX4"/>
<gene>
    <name evidence="4" type="ORF">BS47DRAFT_1378330</name>
</gene>
<evidence type="ECO:0000259" key="3">
    <source>
        <dbReference type="Pfam" id="PF05368"/>
    </source>
</evidence>
<evidence type="ECO:0000256" key="2">
    <source>
        <dbReference type="ARBA" id="ARBA00022857"/>
    </source>
</evidence>
<protein>
    <recommendedName>
        <fullName evidence="3">NmrA-like domain-containing protein</fullName>
    </recommendedName>
</protein>
<feature type="domain" description="NmrA-like" evidence="3">
    <location>
        <begin position="7"/>
        <end position="265"/>
    </location>
</feature>
<dbReference type="EMBL" id="MU129205">
    <property type="protein sequence ID" value="KAF9504665.1"/>
    <property type="molecule type" value="Genomic_DNA"/>
</dbReference>
<dbReference type="GO" id="GO:0005634">
    <property type="term" value="C:nucleus"/>
    <property type="evidence" value="ECO:0007669"/>
    <property type="project" value="TreeGrafter"/>
</dbReference>
<dbReference type="OrthoDB" id="300709at2759"/>
<organism evidence="4 5">
    <name type="scientific">Hydnum rufescens UP504</name>
    <dbReference type="NCBI Taxonomy" id="1448309"/>
    <lineage>
        <taxon>Eukaryota</taxon>
        <taxon>Fungi</taxon>
        <taxon>Dikarya</taxon>
        <taxon>Basidiomycota</taxon>
        <taxon>Agaricomycotina</taxon>
        <taxon>Agaricomycetes</taxon>
        <taxon>Cantharellales</taxon>
        <taxon>Hydnaceae</taxon>
        <taxon>Hydnum</taxon>
    </lineage>
</organism>
<keyword evidence="2" id="KW-0521">NADP</keyword>
<proteinExistence type="inferred from homology"/>
<dbReference type="InterPro" id="IPR051164">
    <property type="entry name" value="NmrA-like_oxidored"/>
</dbReference>
<dbReference type="InterPro" id="IPR008030">
    <property type="entry name" value="NmrA-like"/>
</dbReference>
<reference evidence="4" key="1">
    <citation type="journal article" date="2020" name="Nat. Commun.">
        <title>Large-scale genome sequencing of mycorrhizal fungi provides insights into the early evolution of symbiotic traits.</title>
        <authorList>
            <person name="Miyauchi S."/>
            <person name="Kiss E."/>
            <person name="Kuo A."/>
            <person name="Drula E."/>
            <person name="Kohler A."/>
            <person name="Sanchez-Garcia M."/>
            <person name="Morin E."/>
            <person name="Andreopoulos B."/>
            <person name="Barry K.W."/>
            <person name="Bonito G."/>
            <person name="Buee M."/>
            <person name="Carver A."/>
            <person name="Chen C."/>
            <person name="Cichocki N."/>
            <person name="Clum A."/>
            <person name="Culley D."/>
            <person name="Crous P.W."/>
            <person name="Fauchery L."/>
            <person name="Girlanda M."/>
            <person name="Hayes R.D."/>
            <person name="Keri Z."/>
            <person name="LaButti K."/>
            <person name="Lipzen A."/>
            <person name="Lombard V."/>
            <person name="Magnuson J."/>
            <person name="Maillard F."/>
            <person name="Murat C."/>
            <person name="Nolan M."/>
            <person name="Ohm R.A."/>
            <person name="Pangilinan J."/>
            <person name="Pereira M.F."/>
            <person name="Perotto S."/>
            <person name="Peter M."/>
            <person name="Pfister S."/>
            <person name="Riley R."/>
            <person name="Sitrit Y."/>
            <person name="Stielow J.B."/>
            <person name="Szollosi G."/>
            <person name="Zifcakova L."/>
            <person name="Stursova M."/>
            <person name="Spatafora J.W."/>
            <person name="Tedersoo L."/>
            <person name="Vaario L.M."/>
            <person name="Yamada A."/>
            <person name="Yan M."/>
            <person name="Wang P."/>
            <person name="Xu J."/>
            <person name="Bruns T."/>
            <person name="Baldrian P."/>
            <person name="Vilgalys R."/>
            <person name="Dunand C."/>
            <person name="Henrissat B."/>
            <person name="Grigoriev I.V."/>
            <person name="Hibbett D."/>
            <person name="Nagy L.G."/>
            <person name="Martin F.M."/>
        </authorList>
    </citation>
    <scope>NUCLEOTIDE SEQUENCE</scope>
    <source>
        <strain evidence="4">UP504</strain>
    </source>
</reference>
<dbReference type="InterPro" id="IPR036291">
    <property type="entry name" value="NAD(P)-bd_dom_sf"/>
</dbReference>
<evidence type="ECO:0000313" key="5">
    <source>
        <dbReference type="Proteomes" id="UP000886523"/>
    </source>
</evidence>
<evidence type="ECO:0000256" key="1">
    <source>
        <dbReference type="ARBA" id="ARBA00006328"/>
    </source>
</evidence>
<dbReference type="Pfam" id="PF05368">
    <property type="entry name" value="NmrA"/>
    <property type="match status" value="1"/>
</dbReference>
<evidence type="ECO:0000313" key="4">
    <source>
        <dbReference type="EMBL" id="KAF9504665.1"/>
    </source>
</evidence>
<accession>A0A9P6AEX4</accession>
<keyword evidence="5" id="KW-1185">Reference proteome</keyword>
<dbReference type="PANTHER" id="PTHR42748">
    <property type="entry name" value="NITROGEN METABOLITE REPRESSION PROTEIN NMRA FAMILY MEMBER"/>
    <property type="match status" value="1"/>
</dbReference>
<comment type="caution">
    <text evidence="4">The sequence shown here is derived from an EMBL/GenBank/DDBJ whole genome shotgun (WGS) entry which is preliminary data.</text>
</comment>
<dbReference type="CDD" id="cd05251">
    <property type="entry name" value="NmrA_like_SDR_a"/>
    <property type="match status" value="1"/>
</dbReference>
<dbReference type="Gene3D" id="3.90.25.10">
    <property type="entry name" value="UDP-galactose 4-epimerase, domain 1"/>
    <property type="match status" value="1"/>
</dbReference>